<gene>
    <name evidence="1" type="ORF">LZC95_07905</name>
</gene>
<evidence type="ECO:0000313" key="1">
    <source>
        <dbReference type="EMBL" id="WXA96759.1"/>
    </source>
</evidence>
<sequence length="63" mass="6656">MASTFMYSATILGRVLVSGWGSLSGLAPEQAQASWCPSQPALRFMLLAAAHLLPSNDFSLSAQ</sequence>
<keyword evidence="2" id="KW-1185">Reference proteome</keyword>
<dbReference type="RefSeq" id="WP_394847375.1">
    <property type="nucleotide sequence ID" value="NZ_CP089982.1"/>
</dbReference>
<organism evidence="1 2">
    <name type="scientific">Pendulispora brunnea</name>
    <dbReference type="NCBI Taxonomy" id="2905690"/>
    <lineage>
        <taxon>Bacteria</taxon>
        <taxon>Pseudomonadati</taxon>
        <taxon>Myxococcota</taxon>
        <taxon>Myxococcia</taxon>
        <taxon>Myxococcales</taxon>
        <taxon>Sorangiineae</taxon>
        <taxon>Pendulisporaceae</taxon>
        <taxon>Pendulispora</taxon>
    </lineage>
</organism>
<protein>
    <submittedName>
        <fullName evidence="1">Uncharacterized protein</fullName>
    </submittedName>
</protein>
<reference evidence="1 2" key="1">
    <citation type="submission" date="2021-12" db="EMBL/GenBank/DDBJ databases">
        <title>Discovery of the Pendulisporaceae a myxobacterial family with distinct sporulation behavior and unique specialized metabolism.</title>
        <authorList>
            <person name="Garcia R."/>
            <person name="Popoff A."/>
            <person name="Bader C.D."/>
            <person name="Loehr J."/>
            <person name="Walesch S."/>
            <person name="Walt C."/>
            <person name="Boldt J."/>
            <person name="Bunk B."/>
            <person name="Haeckl F.J.F.P.J."/>
            <person name="Gunesch A.P."/>
            <person name="Birkelbach J."/>
            <person name="Nuebel U."/>
            <person name="Pietschmann T."/>
            <person name="Bach T."/>
            <person name="Mueller R."/>
        </authorList>
    </citation>
    <scope>NUCLEOTIDE SEQUENCE [LARGE SCALE GENOMIC DNA]</scope>
    <source>
        <strain evidence="1 2">MSr12523</strain>
    </source>
</reference>
<dbReference type="Proteomes" id="UP001379533">
    <property type="component" value="Chromosome"/>
</dbReference>
<proteinExistence type="predicted"/>
<evidence type="ECO:0000313" key="2">
    <source>
        <dbReference type="Proteomes" id="UP001379533"/>
    </source>
</evidence>
<name>A0ABZ2KIJ7_9BACT</name>
<dbReference type="EMBL" id="CP089982">
    <property type="protein sequence ID" value="WXA96759.1"/>
    <property type="molecule type" value="Genomic_DNA"/>
</dbReference>
<accession>A0ABZ2KIJ7</accession>